<protein>
    <submittedName>
        <fullName evidence="1">Uncharacterized protein</fullName>
    </submittedName>
</protein>
<accession>A0A6M3LT18</accession>
<sequence length="124" mass="13303">MTNLDQIVNDALDKLGKAAKSADPKAARKVLLDLLSRQLDTAQADAHRARLAACEGDSVVLARYLGECGTGKKDAARLLGHAPTAAESDAMEDGAAARRFEARAIELESARRGQKSSVLEWMNR</sequence>
<organism evidence="1">
    <name type="scientific">viral metagenome</name>
    <dbReference type="NCBI Taxonomy" id="1070528"/>
    <lineage>
        <taxon>unclassified sequences</taxon>
        <taxon>metagenomes</taxon>
        <taxon>organismal metagenomes</taxon>
    </lineage>
</organism>
<evidence type="ECO:0000313" key="1">
    <source>
        <dbReference type="EMBL" id="QJA95858.1"/>
    </source>
</evidence>
<gene>
    <name evidence="1" type="ORF">MM415B05123_0006</name>
</gene>
<reference evidence="1" key="1">
    <citation type="submission" date="2020-03" db="EMBL/GenBank/DDBJ databases">
        <title>The deep terrestrial virosphere.</title>
        <authorList>
            <person name="Holmfeldt K."/>
            <person name="Nilsson E."/>
            <person name="Simone D."/>
            <person name="Lopez-Fernandez M."/>
            <person name="Wu X."/>
            <person name="de Brujin I."/>
            <person name="Lundin D."/>
            <person name="Andersson A."/>
            <person name="Bertilsson S."/>
            <person name="Dopson M."/>
        </authorList>
    </citation>
    <scope>NUCLEOTIDE SEQUENCE</scope>
    <source>
        <strain evidence="1">MM415B05123</strain>
    </source>
</reference>
<proteinExistence type="predicted"/>
<dbReference type="EMBL" id="MT143350">
    <property type="protein sequence ID" value="QJA95858.1"/>
    <property type="molecule type" value="Genomic_DNA"/>
</dbReference>
<name>A0A6M3LT18_9ZZZZ</name>
<dbReference type="AlphaFoldDB" id="A0A6M3LT18"/>